<accession>A0AA90H053</accession>
<reference evidence="1" key="1">
    <citation type="submission" date="2023-05" db="EMBL/GenBank/DDBJ databases">
        <title>Streptantibioticus silvisoli sp. nov., acidotolerant actinomycetes 1 from pine litter.</title>
        <authorList>
            <person name="Swiecimska M."/>
            <person name="Golinska P."/>
            <person name="Sangal V."/>
            <person name="Wachnowicz B."/>
            <person name="Goodfellow M."/>
        </authorList>
    </citation>
    <scope>NUCLEOTIDE SEQUENCE</scope>
    <source>
        <strain evidence="1">SL13</strain>
    </source>
</reference>
<proteinExistence type="predicted"/>
<dbReference type="AlphaFoldDB" id="A0AA90H053"/>
<dbReference type="RefSeq" id="WP_271312951.1">
    <property type="nucleotide sequence ID" value="NZ_JABXJJ020000023.1"/>
</dbReference>
<dbReference type="EMBL" id="JABXJJ020000023">
    <property type="protein sequence ID" value="MDI5971523.1"/>
    <property type="molecule type" value="Genomic_DNA"/>
</dbReference>
<evidence type="ECO:0000313" key="1">
    <source>
        <dbReference type="EMBL" id="MDI5971523.1"/>
    </source>
</evidence>
<sequence>MGWFKRESHDVEVQDCGFGNFNFACTCGAHSRSGRFKDEAATKARLHQQAAKRR</sequence>
<protein>
    <submittedName>
        <fullName evidence="1">Uncharacterized protein</fullName>
    </submittedName>
</protein>
<comment type="caution">
    <text evidence="1">The sequence shown here is derived from an EMBL/GenBank/DDBJ whole genome shotgun (WGS) entry which is preliminary data.</text>
</comment>
<name>A0AA90H053_9ACTN</name>
<gene>
    <name evidence="1" type="ORF">POF50_019680</name>
</gene>
<organism evidence="1">
    <name type="scientific">Streptantibioticus silvisoli</name>
    <dbReference type="NCBI Taxonomy" id="2705255"/>
    <lineage>
        <taxon>Bacteria</taxon>
        <taxon>Bacillati</taxon>
        <taxon>Actinomycetota</taxon>
        <taxon>Actinomycetes</taxon>
        <taxon>Kitasatosporales</taxon>
        <taxon>Streptomycetaceae</taxon>
        <taxon>Streptantibioticus</taxon>
    </lineage>
</organism>